<dbReference type="EMBL" id="UINC01010660">
    <property type="protein sequence ID" value="SVA47339.1"/>
    <property type="molecule type" value="Genomic_DNA"/>
</dbReference>
<sequence length="64" mass="6626">MHVTPINNLIVEMGDGSPSVVFNVHVDTVGPGLLSAWSGDPCRAEIKGKRVYGLGAANCKGSMA</sequence>
<reference evidence="1" key="1">
    <citation type="submission" date="2018-05" db="EMBL/GenBank/DDBJ databases">
        <authorList>
            <person name="Lanie J.A."/>
            <person name="Ng W.-L."/>
            <person name="Kazmierczak K.M."/>
            <person name="Andrzejewski T.M."/>
            <person name="Davidsen T.M."/>
            <person name="Wayne K.J."/>
            <person name="Tettelin H."/>
            <person name="Glass J.I."/>
            <person name="Rusch D."/>
            <person name="Podicherti R."/>
            <person name="Tsui H.-C.T."/>
            <person name="Winkler M.E."/>
        </authorList>
    </citation>
    <scope>NUCLEOTIDE SEQUENCE</scope>
</reference>
<gene>
    <name evidence="1" type="ORF">METZ01_LOCUS100193</name>
</gene>
<protein>
    <recommendedName>
        <fullName evidence="2">Peptidase M20 dimerisation domain-containing protein</fullName>
    </recommendedName>
</protein>
<evidence type="ECO:0000313" key="1">
    <source>
        <dbReference type="EMBL" id="SVA47339.1"/>
    </source>
</evidence>
<evidence type="ECO:0008006" key="2">
    <source>
        <dbReference type="Google" id="ProtNLM"/>
    </source>
</evidence>
<dbReference type="AlphaFoldDB" id="A0A381W461"/>
<dbReference type="Gene3D" id="3.40.630.10">
    <property type="entry name" value="Zn peptidases"/>
    <property type="match status" value="1"/>
</dbReference>
<dbReference type="SUPFAM" id="SSF53187">
    <property type="entry name" value="Zn-dependent exopeptidases"/>
    <property type="match status" value="1"/>
</dbReference>
<feature type="non-terminal residue" evidence="1">
    <location>
        <position position="64"/>
    </location>
</feature>
<organism evidence="1">
    <name type="scientific">marine metagenome</name>
    <dbReference type="NCBI Taxonomy" id="408172"/>
    <lineage>
        <taxon>unclassified sequences</taxon>
        <taxon>metagenomes</taxon>
        <taxon>ecological metagenomes</taxon>
    </lineage>
</organism>
<name>A0A381W461_9ZZZZ</name>
<proteinExistence type="predicted"/>
<accession>A0A381W461</accession>